<evidence type="ECO:0000313" key="12">
    <source>
        <dbReference type="Proteomes" id="UP001501510"/>
    </source>
</evidence>
<evidence type="ECO:0000256" key="9">
    <source>
        <dbReference type="SAM" id="Phobius"/>
    </source>
</evidence>
<feature type="transmembrane region" description="Helical" evidence="9">
    <location>
        <begin position="74"/>
        <end position="95"/>
    </location>
</feature>
<keyword evidence="12" id="KW-1185">Reference proteome</keyword>
<dbReference type="PANTHER" id="PTHR33989">
    <property type="match status" value="1"/>
</dbReference>
<dbReference type="PANTHER" id="PTHR33989:SF4">
    <property type="entry name" value="PTS SYSTEM N,N'-DIACETYLCHITOBIOSE-SPECIFIC EIIC COMPONENT"/>
    <property type="match status" value="1"/>
</dbReference>
<dbReference type="InterPro" id="IPR003352">
    <property type="entry name" value="PTS_EIIC"/>
</dbReference>
<feature type="transmembrane region" description="Helical" evidence="9">
    <location>
        <begin position="32"/>
        <end position="54"/>
    </location>
</feature>
<reference evidence="11 12" key="1">
    <citation type="journal article" date="2019" name="Int. J. Syst. Evol. Microbiol.">
        <title>The Global Catalogue of Microorganisms (GCM) 10K type strain sequencing project: providing services to taxonomists for standard genome sequencing and annotation.</title>
        <authorList>
            <consortium name="The Broad Institute Genomics Platform"/>
            <consortium name="The Broad Institute Genome Sequencing Center for Infectious Disease"/>
            <person name="Wu L."/>
            <person name="Ma J."/>
        </authorList>
    </citation>
    <scope>NUCLEOTIDE SEQUENCE [LARGE SCALE GENOMIC DNA]</scope>
    <source>
        <strain evidence="11 12">JCM 1407</strain>
    </source>
</reference>
<feature type="transmembrane region" description="Helical" evidence="9">
    <location>
        <begin position="180"/>
        <end position="200"/>
    </location>
</feature>
<accession>A0ABN1JCL4</accession>
<gene>
    <name evidence="11" type="primary">celB_1</name>
    <name evidence="11" type="ORF">GCM10008906_10390</name>
</gene>
<dbReference type="NCBIfam" id="TIGR00410">
    <property type="entry name" value="lacE"/>
    <property type="match status" value="1"/>
</dbReference>
<comment type="subcellular location">
    <subcellularLocation>
        <location evidence="1">Cell membrane</location>
        <topology evidence="1">Multi-pass membrane protein</topology>
    </subcellularLocation>
</comment>
<evidence type="ECO:0000256" key="2">
    <source>
        <dbReference type="ARBA" id="ARBA00022448"/>
    </source>
</evidence>
<dbReference type="PROSITE" id="PS51105">
    <property type="entry name" value="PTS_EIIC_TYPE_3"/>
    <property type="match status" value="1"/>
</dbReference>
<proteinExistence type="predicted"/>
<keyword evidence="2 8" id="KW-0813">Transport</keyword>
<evidence type="ECO:0000256" key="4">
    <source>
        <dbReference type="ARBA" id="ARBA00022597"/>
    </source>
</evidence>
<feature type="transmembrane region" description="Helical" evidence="9">
    <location>
        <begin position="141"/>
        <end position="159"/>
    </location>
</feature>
<feature type="transmembrane region" description="Helical" evidence="9">
    <location>
        <begin position="102"/>
        <end position="121"/>
    </location>
</feature>
<keyword evidence="7 8" id="KW-0472">Membrane</keyword>
<feature type="transmembrane region" description="Helical" evidence="9">
    <location>
        <begin position="227"/>
        <end position="255"/>
    </location>
</feature>
<feature type="transmembrane region" description="Helical" evidence="9">
    <location>
        <begin position="328"/>
        <end position="352"/>
    </location>
</feature>
<dbReference type="InterPro" id="IPR051088">
    <property type="entry name" value="PTS_Sugar-EIIC/EIIB"/>
</dbReference>
<keyword evidence="5 9" id="KW-0812">Transmembrane</keyword>
<dbReference type="Pfam" id="PF02378">
    <property type="entry name" value="PTS_EIIC"/>
    <property type="match status" value="1"/>
</dbReference>
<feature type="transmembrane region" description="Helical" evidence="9">
    <location>
        <begin position="288"/>
        <end position="308"/>
    </location>
</feature>
<evidence type="ECO:0000256" key="1">
    <source>
        <dbReference type="ARBA" id="ARBA00004651"/>
    </source>
</evidence>
<dbReference type="InterPro" id="IPR004501">
    <property type="entry name" value="PTS_EIIC_3"/>
</dbReference>
<evidence type="ECO:0000256" key="5">
    <source>
        <dbReference type="ARBA" id="ARBA00022692"/>
    </source>
</evidence>
<dbReference type="InterPro" id="IPR004796">
    <property type="entry name" value="PTS_IIC_cello"/>
</dbReference>
<name>A0ABN1JCL4_9CLOT</name>
<evidence type="ECO:0000313" key="11">
    <source>
        <dbReference type="EMBL" id="GAA0735968.1"/>
    </source>
</evidence>
<evidence type="ECO:0000256" key="8">
    <source>
        <dbReference type="PIRNR" id="PIRNR006351"/>
    </source>
</evidence>
<evidence type="ECO:0000256" key="6">
    <source>
        <dbReference type="ARBA" id="ARBA00022989"/>
    </source>
</evidence>
<evidence type="ECO:0000256" key="3">
    <source>
        <dbReference type="ARBA" id="ARBA00022475"/>
    </source>
</evidence>
<keyword evidence="3 8" id="KW-1003">Cell membrane</keyword>
<comment type="caution">
    <text evidence="11">The sequence shown here is derived from an EMBL/GenBank/DDBJ whole genome shotgun (WGS) entry which is preliminary data.</text>
</comment>
<dbReference type="PIRSF" id="PIRSF006351">
    <property type="entry name" value="PTS_EIIC-Cellobiose"/>
    <property type="match status" value="1"/>
</dbReference>
<feature type="transmembrane region" description="Helical" evidence="9">
    <location>
        <begin position="359"/>
        <end position="380"/>
    </location>
</feature>
<protein>
    <recommendedName>
        <fullName evidence="8">Permease IIC component</fullName>
    </recommendedName>
</protein>
<evidence type="ECO:0000256" key="7">
    <source>
        <dbReference type="ARBA" id="ARBA00023136"/>
    </source>
</evidence>
<dbReference type="RefSeq" id="WP_343759529.1">
    <property type="nucleotide sequence ID" value="NZ_BAAACG010000006.1"/>
</dbReference>
<feature type="domain" description="PTS EIIC type-3" evidence="10">
    <location>
        <begin position="9"/>
        <end position="413"/>
    </location>
</feature>
<evidence type="ECO:0000259" key="10">
    <source>
        <dbReference type="PROSITE" id="PS51105"/>
    </source>
</evidence>
<dbReference type="Proteomes" id="UP001501510">
    <property type="component" value="Unassembled WGS sequence"/>
</dbReference>
<comment type="function">
    <text evidence="8">The phosphoenolpyruvate-dependent sugar phosphotransferase system (PTS), a major carbohydrate active -transport system, catalyzes the phosphorylation of incoming sugar substrates concomitant with their translocation across the cell membrane.</text>
</comment>
<keyword evidence="4 8" id="KW-0762">Sugar transport</keyword>
<dbReference type="EMBL" id="BAAACG010000006">
    <property type="protein sequence ID" value="GAA0735968.1"/>
    <property type="molecule type" value="Genomic_DNA"/>
</dbReference>
<sequence length="430" mass="46752">MESKVIGLLEKKLMPIANKMNRNKFLASVKDGFLITVPIIIFGAICTIIPSLPYLNKVIGETGVDTLRGLLGHASSITMNLTALIISFSIAYNLCRRYKVDSLFGGFIGLLSFLMLIPFSTEVEGKIIEGVIPVSSLGAQGMFLAMIASIFSAIIYKTIVKKGWTIKMPEGVPEAVSRSFSSLIPMTITLAAFLLIRIGFTYTGYKDALTFIYQILQIPLMGLGNNLISTLIAVFFINLFWFFGLHGTIIVYSVLDPIWMSLSQQNFDLIASGQQATNVINKQFIETFFNGLGGPGGIFGVVLILLFICKSKQLKELGKLSAPANLFNVMETVAFGLPVVLNPTVIIPFILCPLITTTIAYFATISGLVPIATVAVPWTVPPIINGIVATGSLAGGILQIVNIAIAFIIWLPFIKSLDRQALKNQLDKDK</sequence>
<organism evidence="11 12">
    <name type="scientific">Clostridium oceanicum</name>
    <dbReference type="NCBI Taxonomy" id="1543"/>
    <lineage>
        <taxon>Bacteria</taxon>
        <taxon>Bacillati</taxon>
        <taxon>Bacillota</taxon>
        <taxon>Clostridia</taxon>
        <taxon>Eubacteriales</taxon>
        <taxon>Clostridiaceae</taxon>
        <taxon>Clostridium</taxon>
    </lineage>
</organism>
<feature type="transmembrane region" description="Helical" evidence="9">
    <location>
        <begin position="386"/>
        <end position="413"/>
    </location>
</feature>
<keyword evidence="6 9" id="KW-1133">Transmembrane helix</keyword>